<evidence type="ECO:0000256" key="1">
    <source>
        <dbReference type="SAM" id="MobiDB-lite"/>
    </source>
</evidence>
<feature type="region of interest" description="Disordered" evidence="1">
    <location>
        <begin position="658"/>
        <end position="677"/>
    </location>
</feature>
<dbReference type="GO" id="GO:0000138">
    <property type="term" value="C:Golgi trans cisterna"/>
    <property type="evidence" value="ECO:0007669"/>
    <property type="project" value="TreeGrafter"/>
</dbReference>
<dbReference type="Proteomes" id="UP001153709">
    <property type="component" value="Chromosome 4"/>
</dbReference>
<dbReference type="OrthoDB" id="432953at2759"/>
<sequence length="808" mass="91465">MGNVDTKLNFRKAVVQLTSKSEPIDSSDDSFWEQFWSENVTNVQDIFTLVPATEIRQLREDAPSNLATLCYKAVEKLVKAVDNSCRTHYEQQTVLNCARLLTRILPYIFEDPEWKDFFWSSLPSREEEYDESVPLAHSLLNSVCDLLFCPDFTVVASRKSGPDKAEELSAIDSCEYIWEAGVGFAHSPPRNPTFDANRTELLKLLLTCFSETMYHPPADITENPNKWILYLTSAENRHALPMFTSLLNTVCAYDPVGLGVPYNHLIFSDSLEPLVEAALQILIVTLDHDTSSSTPAESEDVSVPDNLFINYLSRIHRDEDFNFILTGITRLLNNPLVQTYLPNSNKKVHFHQELLVFFWKLCDYNKKFLYYVLKSSDVLEVLVPILYHLNDSRADQSRVGLMHIGVFILLLLSGERNFGVRLNKPYTATIPMDIPVFTGTHADLLIIVFHKIITTGHQRLQPLFDCLLTILVNVSPYLKTLSMVSSTKLLHLLEAFSTPWFLFSASSNHHLVFFLLEIFNNIIQYQFDGNSNLVYTIIRKRQVFHSLANLPVDYSSISKSINKRTKKRMSSSISHENINEQAMEGSHPALPAEPGTLKATLPDTPQIAQMTERESAHPAIKQEDGLTLANGMATLALNTPSKTAVTIGNSSISEVNTNDGYELKESPTPSPTGTLTRSVNARNSLRVSAPSDNINGQWVPTSEWVHSWKSKLPLQTIMRLLQVLVPQVEKICIDKGLTDESEILKFLQHGTLVGLLPVPHPILIRKYQANSGTTTWFRTYMWGVIYLRNVDPPVWYDTDVKLFEIQRV</sequence>
<dbReference type="PANTHER" id="PTHR21575">
    <property type="entry name" value="PROTEIN HID1"/>
    <property type="match status" value="1"/>
</dbReference>
<dbReference type="GO" id="GO:0005797">
    <property type="term" value="C:Golgi medial cisterna"/>
    <property type="evidence" value="ECO:0007669"/>
    <property type="project" value="TreeGrafter"/>
</dbReference>
<keyword evidence="3" id="KW-1185">Reference proteome</keyword>
<dbReference type="EMBL" id="OU898279">
    <property type="protein sequence ID" value="CAG9833048.1"/>
    <property type="molecule type" value="Genomic_DNA"/>
</dbReference>
<dbReference type="GO" id="GO:0016020">
    <property type="term" value="C:membrane"/>
    <property type="evidence" value="ECO:0007669"/>
    <property type="project" value="TreeGrafter"/>
</dbReference>
<reference evidence="2" key="1">
    <citation type="submission" date="2022-01" db="EMBL/GenBank/DDBJ databases">
        <authorList>
            <person name="King R."/>
        </authorList>
    </citation>
    <scope>NUCLEOTIDE SEQUENCE</scope>
</reference>
<gene>
    <name evidence="2" type="ORF">DIABBA_LOCUS6476</name>
</gene>
<dbReference type="PANTHER" id="PTHR21575:SF12">
    <property type="entry name" value="PROTEIN HID1"/>
    <property type="match status" value="1"/>
</dbReference>
<dbReference type="AlphaFoldDB" id="A0A9N9T2F9"/>
<evidence type="ECO:0000313" key="3">
    <source>
        <dbReference type="Proteomes" id="UP001153709"/>
    </source>
</evidence>
<accession>A0A9N9T2F9</accession>
<organism evidence="2 3">
    <name type="scientific">Diabrotica balteata</name>
    <name type="common">Banded cucumber beetle</name>
    <dbReference type="NCBI Taxonomy" id="107213"/>
    <lineage>
        <taxon>Eukaryota</taxon>
        <taxon>Metazoa</taxon>
        <taxon>Ecdysozoa</taxon>
        <taxon>Arthropoda</taxon>
        <taxon>Hexapoda</taxon>
        <taxon>Insecta</taxon>
        <taxon>Pterygota</taxon>
        <taxon>Neoptera</taxon>
        <taxon>Endopterygota</taxon>
        <taxon>Coleoptera</taxon>
        <taxon>Polyphaga</taxon>
        <taxon>Cucujiformia</taxon>
        <taxon>Chrysomeloidea</taxon>
        <taxon>Chrysomelidae</taxon>
        <taxon>Galerucinae</taxon>
        <taxon>Diabroticina</taxon>
        <taxon>Diabroticites</taxon>
        <taxon>Diabrotica</taxon>
    </lineage>
</organism>
<dbReference type="InterPro" id="IPR026705">
    <property type="entry name" value="Hid-1/Ecm30"/>
</dbReference>
<evidence type="ECO:0008006" key="4">
    <source>
        <dbReference type="Google" id="ProtNLM"/>
    </source>
</evidence>
<evidence type="ECO:0000313" key="2">
    <source>
        <dbReference type="EMBL" id="CAG9833048.1"/>
    </source>
</evidence>
<name>A0A9N9T2F9_DIABA</name>
<protein>
    <recommendedName>
        <fullName evidence="4">Protein HID1</fullName>
    </recommendedName>
</protein>
<dbReference type="Pfam" id="PF12722">
    <property type="entry name" value="Hid1"/>
    <property type="match status" value="1"/>
</dbReference>
<proteinExistence type="predicted"/>